<keyword evidence="5" id="KW-0067">ATP-binding</keyword>
<evidence type="ECO:0000256" key="5">
    <source>
        <dbReference type="ARBA" id="ARBA00022840"/>
    </source>
</evidence>
<keyword evidence="4" id="KW-0547">Nucleotide-binding</keyword>
<proteinExistence type="predicted"/>
<dbReference type="NCBIfam" id="NF011696">
    <property type="entry name" value="PRK15116.1"/>
    <property type="match status" value="1"/>
</dbReference>
<evidence type="ECO:0000256" key="4">
    <source>
        <dbReference type="ARBA" id="ARBA00022741"/>
    </source>
</evidence>
<protein>
    <submittedName>
        <fullName evidence="9">HesA/MoeB/ThiF family protein =&gt; sulfur transfer pathway protein CsdL</fullName>
    </submittedName>
</protein>
<organism evidence="9">
    <name type="scientific">hydrothermal vent metagenome</name>
    <dbReference type="NCBI Taxonomy" id="652676"/>
    <lineage>
        <taxon>unclassified sequences</taxon>
        <taxon>metagenomes</taxon>
        <taxon>ecological metagenomes</taxon>
    </lineage>
</organism>
<dbReference type="Gene3D" id="3.40.50.720">
    <property type="entry name" value="NAD(P)-binding Rossmann-like Domain"/>
    <property type="match status" value="1"/>
</dbReference>
<dbReference type="PANTHER" id="PTHR43267">
    <property type="entry name" value="TRNA THREONYLCARBAMOYLADENOSINE DEHYDRATASE"/>
    <property type="match status" value="1"/>
</dbReference>
<keyword evidence="3" id="KW-0812">Transmembrane</keyword>
<evidence type="ECO:0000256" key="7">
    <source>
        <dbReference type="ARBA" id="ARBA00023136"/>
    </source>
</evidence>
<dbReference type="FunFam" id="3.40.50.720:FF:000096">
    <property type="entry name" value="tRNA cyclic N6-threonylcarbamoyladenosine(37) synthase TcdA"/>
    <property type="match status" value="1"/>
</dbReference>
<dbReference type="GO" id="GO:0061504">
    <property type="term" value="P:cyclic threonylcarbamoyladenosine biosynthetic process"/>
    <property type="evidence" value="ECO:0007669"/>
    <property type="project" value="TreeGrafter"/>
</dbReference>
<dbReference type="InterPro" id="IPR045886">
    <property type="entry name" value="ThiF/MoeB/HesA"/>
</dbReference>
<dbReference type="InterPro" id="IPR000594">
    <property type="entry name" value="ThiF_NAD_FAD-bd"/>
</dbReference>
<keyword evidence="2" id="KW-0436">Ligase</keyword>
<comment type="subcellular location">
    <subcellularLocation>
        <location evidence="1">Membrane</location>
        <topology evidence="1">Single-pass membrane protein</topology>
    </subcellularLocation>
</comment>
<keyword evidence="7" id="KW-0472">Membrane</keyword>
<dbReference type="PANTHER" id="PTHR43267:SF1">
    <property type="entry name" value="TRNA THREONYLCARBAMOYLADENOSINE DEHYDRATASE"/>
    <property type="match status" value="1"/>
</dbReference>
<dbReference type="Pfam" id="PF00899">
    <property type="entry name" value="ThiF"/>
    <property type="match status" value="1"/>
</dbReference>
<reference evidence="9" key="1">
    <citation type="submission" date="2018-06" db="EMBL/GenBank/DDBJ databases">
        <authorList>
            <person name="Zhirakovskaya E."/>
        </authorList>
    </citation>
    <scope>NUCLEOTIDE SEQUENCE</scope>
</reference>
<dbReference type="EMBL" id="UOFP01000011">
    <property type="protein sequence ID" value="VAW83873.1"/>
    <property type="molecule type" value="Genomic_DNA"/>
</dbReference>
<evidence type="ECO:0000256" key="3">
    <source>
        <dbReference type="ARBA" id="ARBA00022692"/>
    </source>
</evidence>
<dbReference type="GO" id="GO:0005524">
    <property type="term" value="F:ATP binding"/>
    <property type="evidence" value="ECO:0007669"/>
    <property type="project" value="UniProtKB-KW"/>
</dbReference>
<feature type="domain" description="THIF-type NAD/FAD binding fold" evidence="8">
    <location>
        <begin position="13"/>
        <end position="172"/>
    </location>
</feature>
<gene>
    <name evidence="9" type="ORF">MNBD_GAMMA18-756</name>
</gene>
<dbReference type="GO" id="GO:0016020">
    <property type="term" value="C:membrane"/>
    <property type="evidence" value="ECO:0007669"/>
    <property type="project" value="UniProtKB-SubCell"/>
</dbReference>
<evidence type="ECO:0000256" key="6">
    <source>
        <dbReference type="ARBA" id="ARBA00022989"/>
    </source>
</evidence>
<accession>A0A3B0Z6P9</accession>
<dbReference type="GO" id="GO:0008641">
    <property type="term" value="F:ubiquitin-like modifier activating enzyme activity"/>
    <property type="evidence" value="ECO:0007669"/>
    <property type="project" value="InterPro"/>
</dbReference>
<dbReference type="AlphaFoldDB" id="A0A3B0Z6P9"/>
<dbReference type="SUPFAM" id="SSF69572">
    <property type="entry name" value="Activating enzymes of the ubiquitin-like proteins"/>
    <property type="match status" value="1"/>
</dbReference>
<dbReference type="InterPro" id="IPR035985">
    <property type="entry name" value="Ubiquitin-activating_enz"/>
</dbReference>
<dbReference type="GO" id="GO:0061503">
    <property type="term" value="F:tRNA threonylcarbamoyladenosine dehydratase"/>
    <property type="evidence" value="ECO:0007669"/>
    <property type="project" value="TreeGrafter"/>
</dbReference>
<evidence type="ECO:0000313" key="9">
    <source>
        <dbReference type="EMBL" id="VAW83873.1"/>
    </source>
</evidence>
<evidence type="ECO:0000259" key="8">
    <source>
        <dbReference type="Pfam" id="PF00899"/>
    </source>
</evidence>
<evidence type="ECO:0000256" key="1">
    <source>
        <dbReference type="ARBA" id="ARBA00004167"/>
    </source>
</evidence>
<dbReference type="CDD" id="cd00755">
    <property type="entry name" value="YgdL_like"/>
    <property type="match status" value="1"/>
</dbReference>
<keyword evidence="6" id="KW-1133">Transmembrane helix</keyword>
<evidence type="ECO:0000256" key="2">
    <source>
        <dbReference type="ARBA" id="ARBA00022598"/>
    </source>
</evidence>
<sequence>MTTEYYQRRFAGIQRLYGDRGADALFQAHFCVVGIGGVGSWAVEALARSGIGKITLIDFDTVSESNINRQLPAMSDTIERKKCQVMAERIRLINVDCQVEVIDDFITLKNYQTYLNRGYDYVIDAIDSIKFKSLMINYCKRNKIPIVVTGGAGGMTDPTKIQVADVSRTFNDPLIAKVRSQLRKEFGFNKNSRRKFGVDCVFSSQQPVYPKADGTVSYEKPGIHGVSLDCRFGYGAASHITASFGFMAVGYAINKLVEKSGA</sequence>
<name>A0A3B0Z6P9_9ZZZZ</name>